<dbReference type="AlphaFoldDB" id="A0AAN8JTH4"/>
<comment type="caution">
    <text evidence="2">The sequence shown here is derived from an EMBL/GenBank/DDBJ whole genome shotgun (WGS) entry which is preliminary data.</text>
</comment>
<keyword evidence="3" id="KW-1185">Reference proteome</keyword>
<feature type="compositionally biased region" description="Acidic residues" evidence="1">
    <location>
        <begin position="1118"/>
        <end position="1131"/>
    </location>
</feature>
<sequence length="1151" mass="129692">MLLLSNSLTLKLFCNFIFSCLTSRKVKFYFWIVVALENSSSLLPLNIVRNPSSPFVFHSDFDNFDAYINDMCGAGSVHRSHGIMLQEIDMGNEEDNHQVLDLLGSTQRTGKRSLQYIPETDLPDCYVGKRKGPKLNMAKHYVDGGRQAHEEFMLKNLLWILVRLHSAKTSQNVPGWGGYVSKTGYAPSRLTTVEYYPIIPHAITDNKAVKECLRFSEEASNEVGQYYVITTFDLGVCMKAYPILWSDTKRYENHIVMIGTFHLICGYLKMLGKKMEGTGFSDVLIEAGLISSGSLSGVMSGKNYSRSLHCHKVMVESMERLMISKFIEENGEVVPFEKCADSVKDLIEKHVMEPTKETESSLVNDAGLRSYLADYQRFRQDVRLGQHGKTAVLWMSYMDHIWLILSLNQAVKTNNFMVYAECLSLMPDIFFSFGGQNYARYLTFFSMYMANIESSHPGSLELLKRGAISVARSFVPGSRCDVDKTIEETFMKHAKSRGGSGSSSAGLPGLQTNYSAYQRWTRSAKERVKFQQATYSFADMLDEHTGVDQHRDNRPVEKQRGEKQVIRTVAAIQSFINPFTILDKTKLYCLSSGAPASLQVTTDVLKADDAGLKAKQAFIRERLETSEKFFDPIKRLNLKTMATMNKSIKLTTTQNKTIEYKQQSDIAIKLLVKSQHLPEGTKLDLEKLMTFELTPVPYSLGTADGFLAKTDKSKGRDYLTKDWKDSPLPSDPSESLIIEDGNAIFHCLTEVPGNFGDISQKILSSALCHSSPVVVFSTDMYMVDSVKGVERLRRGCGEKLIVSGPKTKRPKDWKSFLANEDNKKQLVRTLLKTWCSDDKAKIINGREVILICEGQAFQLTSDGKTTTCNEIPSLASTQEETDSRVILYCMYAKERGFRFVRVRSPDTDILYILLHYSSLLDGINIFYETGKGKLKCCIDVTGLANFLGRNMCTALLALHAFTGSDSTSAFKGKGKLRGIKLLEKSQMYQESFAQVGNSWDIEDSLFDILEQFTCLLYNNSRIQKVNQLRFLDLQAKCDGHISTGNIDISSLPPSKSSLSQHIKRVNYQVCIWKLAHVAKPFIPKASDGHGWTIENGEMRPKWMDKSVMPREMVDILEETNYESDSESDSNECDTFVNWSSSDDDSDSDQSN</sequence>
<organism evidence="2 3">
    <name type="scientific">Patella caerulea</name>
    <name type="common">Rayed Mediterranean limpet</name>
    <dbReference type="NCBI Taxonomy" id="87958"/>
    <lineage>
        <taxon>Eukaryota</taxon>
        <taxon>Metazoa</taxon>
        <taxon>Spiralia</taxon>
        <taxon>Lophotrochozoa</taxon>
        <taxon>Mollusca</taxon>
        <taxon>Gastropoda</taxon>
        <taxon>Patellogastropoda</taxon>
        <taxon>Patelloidea</taxon>
        <taxon>Patellidae</taxon>
        <taxon>Patella</taxon>
    </lineage>
</organism>
<feature type="compositionally biased region" description="Acidic residues" evidence="1">
    <location>
        <begin position="1141"/>
        <end position="1151"/>
    </location>
</feature>
<evidence type="ECO:0000313" key="3">
    <source>
        <dbReference type="Proteomes" id="UP001347796"/>
    </source>
</evidence>
<proteinExistence type="predicted"/>
<dbReference type="Proteomes" id="UP001347796">
    <property type="component" value="Unassembled WGS sequence"/>
</dbReference>
<reference evidence="2 3" key="1">
    <citation type="submission" date="2024-01" db="EMBL/GenBank/DDBJ databases">
        <title>The genome of the rayed Mediterranean limpet Patella caerulea (Linnaeus, 1758).</title>
        <authorList>
            <person name="Anh-Thu Weber A."/>
            <person name="Halstead-Nussloch G."/>
        </authorList>
    </citation>
    <scope>NUCLEOTIDE SEQUENCE [LARGE SCALE GENOMIC DNA]</scope>
    <source>
        <strain evidence="2">AATW-2023a</strain>
        <tissue evidence="2">Whole specimen</tissue>
    </source>
</reference>
<dbReference type="PANTHER" id="PTHR46704">
    <property type="entry name" value="CXC DOMAIN-CONTAINING PROTEIN-RELATED"/>
    <property type="match status" value="1"/>
</dbReference>
<protein>
    <submittedName>
        <fullName evidence="2">Uncharacterized protein</fullName>
    </submittedName>
</protein>
<evidence type="ECO:0000256" key="1">
    <source>
        <dbReference type="SAM" id="MobiDB-lite"/>
    </source>
</evidence>
<dbReference type="EMBL" id="JAZGQO010000006">
    <property type="protein sequence ID" value="KAK6184937.1"/>
    <property type="molecule type" value="Genomic_DNA"/>
</dbReference>
<accession>A0AAN8JTH4</accession>
<evidence type="ECO:0000313" key="2">
    <source>
        <dbReference type="EMBL" id="KAK6184937.1"/>
    </source>
</evidence>
<gene>
    <name evidence="2" type="ORF">SNE40_007284</name>
</gene>
<name>A0AAN8JTH4_PATCE</name>
<dbReference type="PANTHER" id="PTHR46704:SF1">
    <property type="entry name" value="TELOMERE LENGTH REGULATION PROTEIN TEL2 HOMOLOG"/>
    <property type="match status" value="1"/>
</dbReference>
<feature type="region of interest" description="Disordered" evidence="1">
    <location>
        <begin position="1118"/>
        <end position="1151"/>
    </location>
</feature>